<dbReference type="GO" id="GO:0006633">
    <property type="term" value="P:fatty acid biosynthetic process"/>
    <property type="evidence" value="ECO:0007669"/>
    <property type="project" value="UniProtKB-KW"/>
</dbReference>
<dbReference type="InterPro" id="IPR020841">
    <property type="entry name" value="PKS_Beta-ketoAc_synthase_dom"/>
</dbReference>
<accession>A0A9P5G5J7</accession>
<evidence type="ECO:0000256" key="1">
    <source>
        <dbReference type="ARBA" id="ARBA00008467"/>
    </source>
</evidence>
<dbReference type="InterPro" id="IPR017568">
    <property type="entry name" value="3-oxoacyl-ACP_synth-2"/>
</dbReference>
<dbReference type="PROSITE" id="PS00606">
    <property type="entry name" value="KS3_1"/>
    <property type="match status" value="1"/>
</dbReference>
<dbReference type="InterPro" id="IPR014031">
    <property type="entry name" value="Ketoacyl_synth_C"/>
</dbReference>
<keyword evidence="5" id="KW-0443">Lipid metabolism</keyword>
<dbReference type="Proteomes" id="UP000750522">
    <property type="component" value="Unassembled WGS sequence"/>
</dbReference>
<dbReference type="CDD" id="cd00834">
    <property type="entry name" value="KAS_I_II"/>
    <property type="match status" value="1"/>
</dbReference>
<dbReference type="InterPro" id="IPR014030">
    <property type="entry name" value="Ketoacyl_synth_N"/>
</dbReference>
<dbReference type="PANTHER" id="PTHR11712:SF336">
    <property type="entry name" value="3-OXOACYL-[ACYL-CARRIER-PROTEIN] SYNTHASE, MITOCHONDRIAL"/>
    <property type="match status" value="1"/>
</dbReference>
<protein>
    <recommendedName>
        <fullName evidence="9">3-oxoacyl-[acyl-carrier-protein] synthase</fullName>
    </recommendedName>
</protein>
<reference evidence="13" key="2">
    <citation type="submission" date="2020-01" db="EMBL/GenBank/DDBJ databases">
        <authorList>
            <person name="Perkins V."/>
            <person name="Lessard M.-H."/>
            <person name="Dugat-Bony E."/>
            <person name="Frenette M."/>
            <person name="Labrie S."/>
        </authorList>
    </citation>
    <scope>NUCLEOTIDE SEQUENCE</scope>
    <source>
        <strain evidence="13">LMA-70</strain>
    </source>
</reference>
<keyword evidence="6 9" id="KW-0275">Fatty acid biosynthesis</keyword>
<sequence length="439" mass="45853">MSFTMRRVVVTGLGIVSPLGVGVNHVWQELIAGKSGIVSLKETLLKNNPDIPATVGGAVPLGPGVEGKWEVTEWVDKTGARRVPLFAQYALSAAKQALTDAAWQPESARDKEQTGVCVGSGIGGFEDVYQNVTNFNAGGYRKVSPLFIPRLLNNMAAGHISIVHKLQGPNHAASTACTTGAHSIGDAANFIRSGMANVMVAGSAEATLHPLAFAGFARAKSLSTNPDPALASRPFDRDRSGFVMGEGSGILVLEELEHALARKAPRIYAELVGYGLSGDAHHITAPPDNGDGAYRAMKSALRMAGVEPASVGYVNAHATSTRLGDIAENSAIVRLLCGDGAAEPGVAYKADPSEIYVSSTKGAVGHLLGAAGSVEALFTVKALASGMLPPTVHLANPEEGLHCNYIPTRGVERQVDYALTNSFGFGGTNASLLFKRFEL</sequence>
<evidence type="ECO:0000256" key="9">
    <source>
        <dbReference type="PIRNR" id="PIRNR000447"/>
    </source>
</evidence>
<organism evidence="13 14">
    <name type="scientific">Geotrichum candidum</name>
    <name type="common">Oospora lactis</name>
    <name type="synonym">Dipodascus geotrichum</name>
    <dbReference type="NCBI Taxonomy" id="1173061"/>
    <lineage>
        <taxon>Eukaryota</taxon>
        <taxon>Fungi</taxon>
        <taxon>Dikarya</taxon>
        <taxon>Ascomycota</taxon>
        <taxon>Saccharomycotina</taxon>
        <taxon>Dipodascomycetes</taxon>
        <taxon>Dipodascales</taxon>
        <taxon>Dipodascaceae</taxon>
        <taxon>Geotrichum</taxon>
    </lineage>
</organism>
<evidence type="ECO:0000256" key="3">
    <source>
        <dbReference type="ARBA" id="ARBA00022679"/>
    </source>
</evidence>
<evidence type="ECO:0000256" key="5">
    <source>
        <dbReference type="ARBA" id="ARBA00023098"/>
    </source>
</evidence>
<dbReference type="FunFam" id="3.40.47.10:FF:000009">
    <property type="entry name" value="3-oxoacyl-[acyl-carrier-protein] synthase 2"/>
    <property type="match status" value="1"/>
</dbReference>
<evidence type="ECO:0000256" key="10">
    <source>
        <dbReference type="PIRSR" id="PIRSR000447-1"/>
    </source>
</evidence>
<evidence type="ECO:0000256" key="8">
    <source>
        <dbReference type="ARBA" id="ARBA00049541"/>
    </source>
</evidence>
<dbReference type="GO" id="GO:0004315">
    <property type="term" value="F:3-oxoacyl-[acyl-carrier-protein] synthase activity"/>
    <property type="evidence" value="ECO:0007669"/>
    <property type="project" value="UniProtKB-EC"/>
</dbReference>
<comment type="catalytic activity">
    <reaction evidence="8">
        <text>a fatty acyl-[ACP] + malonyl-[ACP] + H(+) = a 3-oxoacyl-[ACP] + holo-[ACP] + CO2</text>
        <dbReference type="Rhea" id="RHEA:22836"/>
        <dbReference type="Rhea" id="RHEA-COMP:9623"/>
        <dbReference type="Rhea" id="RHEA-COMP:9685"/>
        <dbReference type="Rhea" id="RHEA-COMP:9916"/>
        <dbReference type="Rhea" id="RHEA-COMP:14125"/>
        <dbReference type="ChEBI" id="CHEBI:15378"/>
        <dbReference type="ChEBI" id="CHEBI:16526"/>
        <dbReference type="ChEBI" id="CHEBI:64479"/>
        <dbReference type="ChEBI" id="CHEBI:78449"/>
        <dbReference type="ChEBI" id="CHEBI:78776"/>
        <dbReference type="ChEBI" id="CHEBI:138651"/>
        <dbReference type="EC" id="2.3.1.41"/>
    </reaction>
</comment>
<comment type="similarity">
    <text evidence="1 9 11">Belongs to the thiolase-like superfamily. Beta-ketoacyl-ACP synthases family.</text>
</comment>
<dbReference type="SMART" id="SM00825">
    <property type="entry name" value="PKS_KS"/>
    <property type="match status" value="1"/>
</dbReference>
<gene>
    <name evidence="13" type="ORF">DV451_002560</name>
</gene>
<dbReference type="InterPro" id="IPR016039">
    <property type="entry name" value="Thiolase-like"/>
</dbReference>
<dbReference type="InterPro" id="IPR000794">
    <property type="entry name" value="Beta-ketoacyl_synthase"/>
</dbReference>
<evidence type="ECO:0000256" key="2">
    <source>
        <dbReference type="ARBA" id="ARBA00022516"/>
    </source>
</evidence>
<dbReference type="EMBL" id="QQZK01000047">
    <property type="protein sequence ID" value="KAF5100459.1"/>
    <property type="molecule type" value="Genomic_DNA"/>
</dbReference>
<name>A0A9P5G5J7_GEOCN</name>
<evidence type="ECO:0000313" key="14">
    <source>
        <dbReference type="Proteomes" id="UP000750522"/>
    </source>
</evidence>
<keyword evidence="7" id="KW-0012">Acyltransferase</keyword>
<dbReference type="PANTHER" id="PTHR11712">
    <property type="entry name" value="POLYKETIDE SYNTHASE-RELATED"/>
    <property type="match status" value="1"/>
</dbReference>
<comment type="caution">
    <text evidence="13">The sequence shown here is derived from an EMBL/GenBank/DDBJ whole genome shotgun (WGS) entry which is preliminary data.</text>
</comment>
<dbReference type="SUPFAM" id="SSF53901">
    <property type="entry name" value="Thiolase-like"/>
    <property type="match status" value="2"/>
</dbReference>
<dbReference type="PROSITE" id="PS52004">
    <property type="entry name" value="KS3_2"/>
    <property type="match status" value="1"/>
</dbReference>
<proteinExistence type="inferred from homology"/>
<reference evidence="13" key="1">
    <citation type="journal article" date="2020" name="Front. Microbiol.">
        <title>Phenotypic and Genetic Characterization of the Cheese Ripening Yeast Geotrichum candidum.</title>
        <authorList>
            <person name="Perkins V."/>
            <person name="Vignola S."/>
            <person name="Lessard M.H."/>
            <person name="Plante P.L."/>
            <person name="Corbeil J."/>
            <person name="Dugat-Bony E."/>
            <person name="Frenette M."/>
            <person name="Labrie S."/>
        </authorList>
    </citation>
    <scope>NUCLEOTIDE SEQUENCE</scope>
    <source>
        <strain evidence="13">LMA-70</strain>
    </source>
</reference>
<feature type="domain" description="Ketosynthase family 3 (KS3)" evidence="12">
    <location>
        <begin position="5"/>
        <end position="436"/>
    </location>
</feature>
<dbReference type="Pfam" id="PF00109">
    <property type="entry name" value="ketoacyl-synt"/>
    <property type="match status" value="1"/>
</dbReference>
<keyword evidence="2 9" id="KW-0444">Lipid biosynthesis</keyword>
<feature type="active site" description="For beta-ketoacyl synthase activity" evidence="10">
    <location>
        <position position="177"/>
    </location>
</feature>
<dbReference type="AlphaFoldDB" id="A0A9P5G5J7"/>
<dbReference type="PIRSF" id="PIRSF000447">
    <property type="entry name" value="KAS_II"/>
    <property type="match status" value="1"/>
</dbReference>
<evidence type="ECO:0000256" key="4">
    <source>
        <dbReference type="ARBA" id="ARBA00022832"/>
    </source>
</evidence>
<evidence type="ECO:0000313" key="13">
    <source>
        <dbReference type="EMBL" id="KAF5100459.1"/>
    </source>
</evidence>
<dbReference type="Pfam" id="PF02801">
    <property type="entry name" value="Ketoacyl-synt_C"/>
    <property type="match status" value="1"/>
</dbReference>
<evidence type="ECO:0000259" key="12">
    <source>
        <dbReference type="PROSITE" id="PS52004"/>
    </source>
</evidence>
<dbReference type="InterPro" id="IPR018201">
    <property type="entry name" value="Ketoacyl_synth_AS"/>
</dbReference>
<dbReference type="Gene3D" id="3.40.47.10">
    <property type="match status" value="2"/>
</dbReference>
<evidence type="ECO:0000256" key="11">
    <source>
        <dbReference type="RuleBase" id="RU003694"/>
    </source>
</evidence>
<keyword evidence="4" id="KW-0276">Fatty acid metabolism</keyword>
<evidence type="ECO:0000256" key="6">
    <source>
        <dbReference type="ARBA" id="ARBA00023160"/>
    </source>
</evidence>
<keyword evidence="3 9" id="KW-0808">Transferase</keyword>
<dbReference type="NCBIfam" id="TIGR03150">
    <property type="entry name" value="fabF"/>
    <property type="match status" value="1"/>
</dbReference>
<dbReference type="NCBIfam" id="NF005589">
    <property type="entry name" value="PRK07314.1"/>
    <property type="match status" value="1"/>
</dbReference>
<evidence type="ECO:0000256" key="7">
    <source>
        <dbReference type="ARBA" id="ARBA00023315"/>
    </source>
</evidence>
<dbReference type="GO" id="GO:0005739">
    <property type="term" value="C:mitochondrion"/>
    <property type="evidence" value="ECO:0007669"/>
    <property type="project" value="TreeGrafter"/>
</dbReference>